<sequence length="348" mass="39117">MWPLNISLAVVIFWIWIQLIPKVAAPWPNRAPGCGEQPATIRRQEFEDYVGEERETLRDLAKAIEEIDYLQEEGRCPSDISYITVSNRDTGFHIQPLIDQLLGIKIQVSQLIKESVEDEAEGYGTFVDEAELELINATIRNLQAIAEAEKDAVDAFLAEIANLPRLRYIYPNKDGDGDDSDDNDEDKNIFNLAMGIDDGHPDGQYLVEYILGARQNYQARFDGLVETMELIVSDYDSELAVHDYRDQGQLDEWFPKGTTYRDIVGALIRWSMCWEEGARRAAKALRAVAPAPKPEDPKPGRWGAVGRGLSQIGRSLSGIRGCRGRSRTPPPPAPGTEENKKNMNKKNN</sequence>
<dbReference type="Proteomes" id="UP000474640">
    <property type="component" value="Unassembled WGS sequence"/>
</dbReference>
<keyword evidence="2" id="KW-0732">Signal</keyword>
<organism evidence="3 4">
    <name type="scientific">Orbilia oligospora</name>
    <name type="common">Nematode-trapping fungus</name>
    <name type="synonym">Arthrobotrys oligospora</name>
    <dbReference type="NCBI Taxonomy" id="2813651"/>
    <lineage>
        <taxon>Eukaryota</taxon>
        <taxon>Fungi</taxon>
        <taxon>Dikarya</taxon>
        <taxon>Ascomycota</taxon>
        <taxon>Pezizomycotina</taxon>
        <taxon>Orbiliomycetes</taxon>
        <taxon>Orbiliales</taxon>
        <taxon>Orbiliaceae</taxon>
        <taxon>Orbilia</taxon>
    </lineage>
</organism>
<comment type="caution">
    <text evidence="3">The sequence shown here is derived from an EMBL/GenBank/DDBJ whole genome shotgun (WGS) entry which is preliminary data.</text>
</comment>
<feature type="signal peptide" evidence="2">
    <location>
        <begin position="1"/>
        <end position="25"/>
    </location>
</feature>
<evidence type="ECO:0000313" key="3">
    <source>
        <dbReference type="EMBL" id="KAF3273892.1"/>
    </source>
</evidence>
<accession>A0A7C8VCM2</accession>
<dbReference type="OrthoDB" id="5331987at2759"/>
<feature type="region of interest" description="Disordered" evidence="1">
    <location>
        <begin position="289"/>
        <end position="348"/>
    </location>
</feature>
<dbReference type="OMA" id="LIRWSEC"/>
<gene>
    <name evidence="3" type="ORF">TWF970_008301</name>
</gene>
<proteinExistence type="predicted"/>
<name>A0A7C8VCM2_ORBOL</name>
<reference evidence="3 4" key="1">
    <citation type="submission" date="2020-01" db="EMBL/GenBank/DDBJ databases">
        <authorList>
            <person name="Palmer J.M."/>
        </authorList>
    </citation>
    <scope>NUCLEOTIDE SEQUENCE [LARGE SCALE GENOMIC DNA]</scope>
    <source>
        <strain evidence="3 4">TWF970</strain>
    </source>
</reference>
<dbReference type="AlphaFoldDB" id="A0A7C8VCM2"/>
<evidence type="ECO:0000256" key="1">
    <source>
        <dbReference type="SAM" id="MobiDB-lite"/>
    </source>
</evidence>
<feature type="chain" id="PRO_5028806969" evidence="2">
    <location>
        <begin position="26"/>
        <end position="348"/>
    </location>
</feature>
<evidence type="ECO:0000313" key="4">
    <source>
        <dbReference type="Proteomes" id="UP000474640"/>
    </source>
</evidence>
<dbReference type="EMBL" id="JAABOJ010000048">
    <property type="protein sequence ID" value="KAF3273892.1"/>
    <property type="molecule type" value="Genomic_DNA"/>
</dbReference>
<evidence type="ECO:0000256" key="2">
    <source>
        <dbReference type="SAM" id="SignalP"/>
    </source>
</evidence>
<protein>
    <submittedName>
        <fullName evidence="3">Uncharacterized protein</fullName>
    </submittedName>
</protein>